<feature type="transmembrane region" description="Helical" evidence="2">
    <location>
        <begin position="39"/>
        <end position="59"/>
    </location>
</feature>
<keyword evidence="2" id="KW-0812">Transmembrane</keyword>
<sequence length="710" mass="76165">MRNGSVQRLGRIVTVLVVDALLLLLLAAILPGFSADSFWAALGLAVLLGLANALVWPLLIRVALPFTVATLGLGALALNGLVLLAIAGVDRGVHVRGFWSAVVVVLALTALSSASSALLALDSGDLWYRTVVRRQLRRTRLAVESDVPGILFLEIDGLAHEVLQRALRDGNAPALARWVRDGSHRLERWETDWSSQTGACQAGILHGDNHDMPAFRWWEKDRGKAIVTNHPRDAEELERRRSDGRGLLHADGASRANILSGDAPHSMLTMSTVLDRRRQGRLGQDYFAYFASPYGVALTFLRCLGEIVVERFAAIEQRRRDVRPRIHRGGSYPLVRAFATVIQLDLQVAAVTADVLAGRPVVYTTFLAYDEVAHHSGVERPDTLAVLRRVDRAIARIAAAVEHAPRPYELVVLADHGQSQGATFLQRYDESLEQLVRRLVGDGDAIVAETAASDEGRGQLTAGLAELGTRPTVTGRAAKAIADRRDEIEAGEQPALPAAELPEIAVMASGNLGLISFPREPGRVTLEQLERTRPGLLDGLRSHPGIGFVLVRSEADGAVALGGRGRHLLDRGVVEGEDPLAPFGTRAADHVRRTDRFPRCPDVVVNSAYWTDVDEVAAFEELVGSHGGLGGAQALPFVLHPVGLPWPEEEVVGSGTVHRIFCGWLHRLGHDGYDPFAGLVAGPADGALASGDGAPHGQGKPAASGGAAPE</sequence>
<gene>
    <name evidence="3" type="ORF">BDZ31_004540</name>
</gene>
<evidence type="ECO:0000313" key="4">
    <source>
        <dbReference type="Proteomes" id="UP000585272"/>
    </source>
</evidence>
<accession>A0A840IIW0</accession>
<dbReference type="SUPFAM" id="SSF53649">
    <property type="entry name" value="Alkaline phosphatase-like"/>
    <property type="match status" value="1"/>
</dbReference>
<dbReference type="EMBL" id="JACHNU010000009">
    <property type="protein sequence ID" value="MBB4664922.1"/>
    <property type="molecule type" value="Genomic_DNA"/>
</dbReference>
<evidence type="ECO:0000313" key="3">
    <source>
        <dbReference type="EMBL" id="MBB4664922.1"/>
    </source>
</evidence>
<feature type="transmembrane region" description="Helical" evidence="2">
    <location>
        <begin position="286"/>
        <end position="309"/>
    </location>
</feature>
<comment type="caution">
    <text evidence="3">The sequence shown here is derived from an EMBL/GenBank/DDBJ whole genome shotgun (WGS) entry which is preliminary data.</text>
</comment>
<dbReference type="Pfam" id="PF04020">
    <property type="entry name" value="Phage_holin_4_2"/>
    <property type="match status" value="1"/>
</dbReference>
<feature type="transmembrane region" description="Helical" evidence="2">
    <location>
        <begin position="12"/>
        <end position="33"/>
    </location>
</feature>
<feature type="region of interest" description="Disordered" evidence="1">
    <location>
        <begin position="687"/>
        <end position="710"/>
    </location>
</feature>
<reference evidence="3 4" key="1">
    <citation type="submission" date="2020-08" db="EMBL/GenBank/DDBJ databases">
        <title>Genomic Encyclopedia of Archaeal and Bacterial Type Strains, Phase II (KMG-II): from individual species to whole genera.</title>
        <authorList>
            <person name="Goeker M."/>
        </authorList>
    </citation>
    <scope>NUCLEOTIDE SEQUENCE [LARGE SCALE GENOMIC DNA]</scope>
    <source>
        <strain evidence="3 4">DSM 23288</strain>
    </source>
</reference>
<feature type="transmembrane region" description="Helical" evidence="2">
    <location>
        <begin position="98"/>
        <end position="121"/>
    </location>
</feature>
<organism evidence="3 4">
    <name type="scientific">Conexibacter arvalis</name>
    <dbReference type="NCBI Taxonomy" id="912552"/>
    <lineage>
        <taxon>Bacteria</taxon>
        <taxon>Bacillati</taxon>
        <taxon>Actinomycetota</taxon>
        <taxon>Thermoleophilia</taxon>
        <taxon>Solirubrobacterales</taxon>
        <taxon>Conexibacteraceae</taxon>
        <taxon>Conexibacter</taxon>
    </lineage>
</organism>
<keyword evidence="4" id="KW-1185">Reference proteome</keyword>
<dbReference type="InterPro" id="IPR002591">
    <property type="entry name" value="Phosphodiest/P_Trfase"/>
</dbReference>
<dbReference type="InterPro" id="IPR007165">
    <property type="entry name" value="Phage_holin_4_2"/>
</dbReference>
<evidence type="ECO:0000256" key="2">
    <source>
        <dbReference type="SAM" id="Phobius"/>
    </source>
</evidence>
<name>A0A840IIW0_9ACTN</name>
<evidence type="ECO:0000256" key="1">
    <source>
        <dbReference type="SAM" id="MobiDB-lite"/>
    </source>
</evidence>
<dbReference type="AlphaFoldDB" id="A0A840IIW0"/>
<dbReference type="InterPro" id="IPR017850">
    <property type="entry name" value="Alkaline_phosphatase_core_sf"/>
</dbReference>
<keyword evidence="2" id="KW-0472">Membrane</keyword>
<dbReference type="Pfam" id="PF01663">
    <property type="entry name" value="Phosphodiest"/>
    <property type="match status" value="1"/>
</dbReference>
<protein>
    <submittedName>
        <fullName evidence="3">Uncharacterized membrane protein YvlD (DUF360 family)</fullName>
    </submittedName>
</protein>
<dbReference type="Proteomes" id="UP000585272">
    <property type="component" value="Unassembled WGS sequence"/>
</dbReference>
<feature type="transmembrane region" description="Helical" evidence="2">
    <location>
        <begin position="66"/>
        <end position="86"/>
    </location>
</feature>
<proteinExistence type="predicted"/>
<dbReference type="RefSeq" id="WP_183345377.1">
    <property type="nucleotide sequence ID" value="NZ_JACHNU010000009.1"/>
</dbReference>
<dbReference type="Gene3D" id="3.40.720.10">
    <property type="entry name" value="Alkaline Phosphatase, subunit A"/>
    <property type="match status" value="1"/>
</dbReference>
<keyword evidence="2" id="KW-1133">Transmembrane helix</keyword>